<evidence type="ECO:0000313" key="9">
    <source>
        <dbReference type="Proteomes" id="UP000242501"/>
    </source>
</evidence>
<dbReference type="Proteomes" id="UP000242501">
    <property type="component" value="Unassembled WGS sequence"/>
</dbReference>
<organism evidence="8 9">
    <name type="scientific">Acinetobacter boissieri</name>
    <dbReference type="NCBI Taxonomy" id="1219383"/>
    <lineage>
        <taxon>Bacteria</taxon>
        <taxon>Pseudomonadati</taxon>
        <taxon>Pseudomonadota</taxon>
        <taxon>Gammaproteobacteria</taxon>
        <taxon>Moraxellales</taxon>
        <taxon>Moraxellaceae</taxon>
        <taxon>Acinetobacter</taxon>
    </lineage>
</organism>
<keyword evidence="9" id="KW-1185">Reference proteome</keyword>
<dbReference type="GO" id="GO:0046872">
    <property type="term" value="F:metal ion binding"/>
    <property type="evidence" value="ECO:0007669"/>
    <property type="project" value="UniProtKB-KW"/>
</dbReference>
<dbReference type="GO" id="GO:0009758">
    <property type="term" value="P:carbohydrate utilization"/>
    <property type="evidence" value="ECO:0007669"/>
    <property type="project" value="InterPro"/>
</dbReference>
<feature type="binding site" evidence="4">
    <location>
        <position position="138"/>
    </location>
    <ligand>
        <name>substrate</name>
    </ligand>
</feature>
<evidence type="ECO:0000256" key="2">
    <source>
        <dbReference type="ARBA" id="ARBA00044462"/>
    </source>
</evidence>
<sequence>MANTPVYAKNYPSYTSTIWTRADALKVHEDDPTTTQPLVDKEFPILNDKLFIWDTMPLRSLDGTIVSVDGWSVIFTLTADRSPEKFTDAKGNYDITADWNDRHGRARICFWYSRTGKDWIFGGRVMKEGVSPTTREWAGTPILLSKKGVVDLYYTCVTPGATIAKVRGRIKTSSTGVTVEGFTTVKELFSADGKYYQTEDQNTYWNFRDPCPFLDPVDGRLYMVFEGNVAGDRGTHQIGTNEMGAVPPGYSNVGGARYQTGCIGLAVASDISGDNWELLPPLVTAVGVNDQTERPHYVFKDGKYYLFTISHKYTYADGLTGPDGVYGFVSENLTGPYRPMNSSGLVLGNPSSQPYQTYSHYVMPNGLVTSFIDSVPFPTPNPDDLQYRIGGTEAPTVRIKLDGDRSFVVETLDYGYIPAMKDYTISS</sequence>
<dbReference type="RefSeq" id="WP_092750189.1">
    <property type="nucleotide sequence ID" value="NZ_FMYL01000020.1"/>
</dbReference>
<dbReference type="Pfam" id="PF02435">
    <property type="entry name" value="Glyco_hydro_68"/>
    <property type="match status" value="1"/>
</dbReference>
<evidence type="ECO:0000256" key="7">
    <source>
        <dbReference type="RuleBase" id="RU361220"/>
    </source>
</evidence>
<feature type="binding site" evidence="5">
    <location>
        <position position="290"/>
    </location>
    <ligand>
        <name>Ca(2+)</name>
        <dbReference type="ChEBI" id="CHEBI:29108"/>
        <label>1</label>
    </ligand>
</feature>
<dbReference type="InterPro" id="IPR003469">
    <property type="entry name" value="Glyco_hydro_68"/>
</dbReference>
<reference evidence="9" key="1">
    <citation type="submission" date="2016-09" db="EMBL/GenBank/DDBJ databases">
        <authorList>
            <person name="Varghese N."/>
            <person name="Submissions S."/>
        </authorList>
    </citation>
    <scope>NUCLEOTIDE SEQUENCE [LARGE SCALE GENOMIC DNA]</scope>
    <source>
        <strain evidence="9">ANC 4422</strain>
    </source>
</reference>
<name>A0A1G6KI31_9GAMM</name>
<feature type="binding site" evidence="4">
    <location>
        <begin position="291"/>
        <end position="293"/>
    </location>
    <ligand>
        <name>substrate</name>
    </ligand>
</feature>
<dbReference type="OrthoDB" id="3359526at2"/>
<evidence type="ECO:0000256" key="4">
    <source>
        <dbReference type="PIRSR" id="PIRSR603469-2"/>
    </source>
</evidence>
<dbReference type="EMBL" id="FMYL01000020">
    <property type="protein sequence ID" value="SDC30587.1"/>
    <property type="molecule type" value="Genomic_DNA"/>
</dbReference>
<dbReference type="CDD" id="cd08997">
    <property type="entry name" value="GH68"/>
    <property type="match status" value="1"/>
</dbReference>
<dbReference type="GO" id="GO:0050053">
    <property type="term" value="F:levansucrase activity"/>
    <property type="evidence" value="ECO:0007669"/>
    <property type="project" value="UniProtKB-EC"/>
</dbReference>
<proteinExistence type="inferred from homology"/>
<dbReference type="SMR" id="A0A1G6KI31"/>
<dbReference type="AlphaFoldDB" id="A0A1G6KI31"/>
<keyword evidence="5" id="KW-0106">Calcium</keyword>
<dbReference type="STRING" id="1219383.SAMN05421733_1203"/>
<keyword evidence="5" id="KW-0479">Metal-binding</keyword>
<comment type="cofactor">
    <cofactor evidence="5">
        <name>Ca(2+)</name>
        <dbReference type="ChEBI" id="CHEBI:29108"/>
    </cofactor>
</comment>
<evidence type="ECO:0000256" key="5">
    <source>
        <dbReference type="PIRSR" id="PIRSR603469-3"/>
    </source>
</evidence>
<comment type="catalytic activity">
    <reaction evidence="2">
        <text>[6)-beta-D-fructofuranosyl-(2-&gt;](n) alpha-D-glucopyranoside + sucrose = [6)-beta-D-fructofuranosyl-(2-&gt;](n+1) alpha-D-glucopyranoside + D-glucose</text>
        <dbReference type="Rhea" id="RHEA:13653"/>
        <dbReference type="Rhea" id="RHEA-COMP:13093"/>
        <dbReference type="Rhea" id="RHEA-COMP:13094"/>
        <dbReference type="ChEBI" id="CHEBI:4167"/>
        <dbReference type="ChEBI" id="CHEBI:17992"/>
        <dbReference type="ChEBI" id="CHEBI:134464"/>
        <dbReference type="EC" id="2.4.1.10"/>
    </reaction>
</comment>
<dbReference type="InterPro" id="IPR023296">
    <property type="entry name" value="Glyco_hydro_beta-prop_sf"/>
</dbReference>
<gene>
    <name evidence="8" type="ORF">SAMN05421733_1203</name>
</gene>
<comment type="similarity">
    <text evidence="1 7">Belongs to the glycosyl hydrolase 68 family.</text>
</comment>
<dbReference type="Gene3D" id="2.115.10.20">
    <property type="entry name" value="Glycosyl hydrolase domain, family 43"/>
    <property type="match status" value="1"/>
</dbReference>
<dbReference type="EC" id="2.4.1.10" evidence="3"/>
<accession>A0A1G6KI31</accession>
<evidence type="ECO:0000256" key="1">
    <source>
        <dbReference type="ARBA" id="ARBA00006775"/>
    </source>
</evidence>
<evidence type="ECO:0000256" key="6">
    <source>
        <dbReference type="PIRSR" id="PIRSR603469-4"/>
    </source>
</evidence>
<dbReference type="SUPFAM" id="SSF75005">
    <property type="entry name" value="Arabinanase/levansucrase/invertase"/>
    <property type="match status" value="1"/>
</dbReference>
<feature type="site" description="Transition state stabilizer" evidence="6">
    <location>
        <position position="209"/>
    </location>
</feature>
<evidence type="ECO:0000313" key="8">
    <source>
        <dbReference type="EMBL" id="SDC30587.1"/>
    </source>
</evidence>
<protein>
    <recommendedName>
        <fullName evidence="3">levansucrase</fullName>
        <ecNumber evidence="3">2.4.1.10</ecNumber>
    </recommendedName>
</protein>
<feature type="binding site" evidence="4">
    <location>
        <begin position="208"/>
        <end position="209"/>
    </location>
    <ligand>
        <name>substrate</name>
    </ligand>
</feature>
<evidence type="ECO:0000256" key="3">
    <source>
        <dbReference type="ARBA" id="ARBA00044516"/>
    </source>
</evidence>